<keyword evidence="1" id="KW-0456">Lyase</keyword>
<dbReference type="EC" id="4.6.1.1" evidence="1"/>
<organism evidence="1">
    <name type="scientific">uncultured Leptolyngbya sp</name>
    <dbReference type="NCBI Taxonomy" id="332963"/>
    <lineage>
        <taxon>Bacteria</taxon>
        <taxon>Bacillati</taxon>
        <taxon>Cyanobacteriota</taxon>
        <taxon>Cyanophyceae</taxon>
        <taxon>Leptolyngbyales</taxon>
        <taxon>Leptolyngbyaceae</taxon>
        <taxon>Leptolyngbya group</taxon>
        <taxon>Leptolyngbya</taxon>
        <taxon>environmental samples</taxon>
    </lineage>
</organism>
<protein>
    <submittedName>
        <fullName evidence="1">Adenylate cyclase</fullName>
        <ecNumber evidence="1">4.6.1.1</ecNumber>
    </submittedName>
</protein>
<reference evidence="1" key="1">
    <citation type="submission" date="2020-02" db="EMBL/GenBank/DDBJ databases">
        <authorList>
            <person name="Meier V. D."/>
        </authorList>
    </citation>
    <scope>NUCLEOTIDE SEQUENCE</scope>
    <source>
        <strain evidence="1">AVDCRST_MAG94</strain>
    </source>
</reference>
<proteinExistence type="predicted"/>
<name>A0A6J4NF55_9CYAN</name>
<dbReference type="GO" id="GO:0004016">
    <property type="term" value="F:adenylate cyclase activity"/>
    <property type="evidence" value="ECO:0007669"/>
    <property type="project" value="UniProtKB-EC"/>
</dbReference>
<accession>A0A6J4NF55</accession>
<evidence type="ECO:0000313" key="1">
    <source>
        <dbReference type="EMBL" id="CAA9384288.1"/>
    </source>
</evidence>
<feature type="non-terminal residue" evidence="1">
    <location>
        <position position="1"/>
    </location>
</feature>
<dbReference type="EMBL" id="CADCTY010001750">
    <property type="protein sequence ID" value="CAA9384288.1"/>
    <property type="molecule type" value="Genomic_DNA"/>
</dbReference>
<dbReference type="AlphaFoldDB" id="A0A6J4NF55"/>
<gene>
    <name evidence="1" type="ORF">AVDCRST_MAG94-5057</name>
</gene>
<feature type="non-terminal residue" evidence="1">
    <location>
        <position position="52"/>
    </location>
</feature>
<sequence>DQTPPSQQNEGLAAATRSGGALYCANLWSRQFGGLSVVPERAKSCQRPGRPV</sequence>